<reference evidence="1 2" key="1">
    <citation type="journal article" date="2021" name="Plant Biotechnol. J.">
        <title>Multi-omics assisted identification of the key and species-specific regulatory components of drought-tolerant mechanisms in Gossypium stocksii.</title>
        <authorList>
            <person name="Yu D."/>
            <person name="Ke L."/>
            <person name="Zhang D."/>
            <person name="Wu Y."/>
            <person name="Sun Y."/>
            <person name="Mei J."/>
            <person name="Sun J."/>
            <person name="Sun Y."/>
        </authorList>
    </citation>
    <scope>NUCLEOTIDE SEQUENCE [LARGE SCALE GENOMIC DNA]</scope>
    <source>
        <strain evidence="2">cv. E1</strain>
        <tissue evidence="1">Leaf</tissue>
    </source>
</reference>
<evidence type="ECO:0000313" key="1">
    <source>
        <dbReference type="EMBL" id="KAH1032085.1"/>
    </source>
</evidence>
<accession>A0A9D3U912</accession>
<evidence type="ECO:0000313" key="2">
    <source>
        <dbReference type="Proteomes" id="UP000828251"/>
    </source>
</evidence>
<proteinExistence type="predicted"/>
<dbReference type="Proteomes" id="UP000828251">
    <property type="component" value="Unassembled WGS sequence"/>
</dbReference>
<keyword evidence="2" id="KW-1185">Reference proteome</keyword>
<gene>
    <name evidence="1" type="ORF">J1N35_044259</name>
</gene>
<comment type="caution">
    <text evidence="1">The sequence shown here is derived from an EMBL/GenBank/DDBJ whole genome shotgun (WGS) entry which is preliminary data.</text>
</comment>
<name>A0A9D3U912_9ROSI</name>
<organism evidence="1 2">
    <name type="scientific">Gossypium stocksii</name>
    <dbReference type="NCBI Taxonomy" id="47602"/>
    <lineage>
        <taxon>Eukaryota</taxon>
        <taxon>Viridiplantae</taxon>
        <taxon>Streptophyta</taxon>
        <taxon>Embryophyta</taxon>
        <taxon>Tracheophyta</taxon>
        <taxon>Spermatophyta</taxon>
        <taxon>Magnoliopsida</taxon>
        <taxon>eudicotyledons</taxon>
        <taxon>Gunneridae</taxon>
        <taxon>Pentapetalae</taxon>
        <taxon>rosids</taxon>
        <taxon>malvids</taxon>
        <taxon>Malvales</taxon>
        <taxon>Malvaceae</taxon>
        <taxon>Malvoideae</taxon>
        <taxon>Gossypium</taxon>
    </lineage>
</organism>
<protein>
    <submittedName>
        <fullName evidence="1">Uncharacterized protein</fullName>
    </submittedName>
</protein>
<dbReference type="AlphaFoldDB" id="A0A9D3U912"/>
<sequence length="49" mass="5280">MGGTRTTCCPVFYISGCLTGAPPERLNRASPRWIAGASPRWITEGPSRT</sequence>
<dbReference type="EMBL" id="JAIQCV010000013">
    <property type="protein sequence ID" value="KAH1032085.1"/>
    <property type="molecule type" value="Genomic_DNA"/>
</dbReference>